<dbReference type="EMBL" id="FNQT01000003">
    <property type="protein sequence ID" value="SEA17190.1"/>
    <property type="molecule type" value="Genomic_DNA"/>
</dbReference>
<dbReference type="Proteomes" id="UP000236755">
    <property type="component" value="Unassembled WGS sequence"/>
</dbReference>
<evidence type="ECO:0000313" key="2">
    <source>
        <dbReference type="EMBL" id="SEA17190.1"/>
    </source>
</evidence>
<feature type="domain" description="Polymerase/histidinol phosphatase N-terminal" evidence="1">
    <location>
        <begin position="5"/>
        <end position="69"/>
    </location>
</feature>
<dbReference type="PANTHER" id="PTHR42924:SF18">
    <property type="entry name" value="POLYMERASE_HISTIDINOL PHOSPHATASE N-TERMINAL DOMAIN-CONTAINING PROTEIN"/>
    <property type="match status" value="1"/>
</dbReference>
<dbReference type="AlphaFoldDB" id="A0A1H3Z0L0"/>
<dbReference type="PANTHER" id="PTHR42924">
    <property type="entry name" value="EXONUCLEASE"/>
    <property type="match status" value="1"/>
</dbReference>
<evidence type="ECO:0000313" key="3">
    <source>
        <dbReference type="Proteomes" id="UP000236755"/>
    </source>
</evidence>
<gene>
    <name evidence="2" type="ORF">SAMN04488065_2061</name>
</gene>
<dbReference type="InterPro" id="IPR016195">
    <property type="entry name" value="Pol/histidinol_Pase-like"/>
</dbReference>
<protein>
    <recommendedName>
        <fullName evidence="1">Polymerase/histidinol phosphatase N-terminal domain-containing protein</fullName>
    </recommendedName>
</protein>
<dbReference type="SMART" id="SM00481">
    <property type="entry name" value="POLIIIAc"/>
    <property type="match status" value="1"/>
</dbReference>
<dbReference type="OrthoDB" id="196608at2157"/>
<dbReference type="Pfam" id="PF02811">
    <property type="entry name" value="PHP"/>
    <property type="match status" value="1"/>
</dbReference>
<dbReference type="Gene3D" id="1.10.150.650">
    <property type="match status" value="1"/>
</dbReference>
<dbReference type="RefSeq" id="WP_092634613.1">
    <property type="nucleotide sequence ID" value="NZ_FNQT01000003.1"/>
</dbReference>
<dbReference type="SUPFAM" id="SSF89550">
    <property type="entry name" value="PHP domain-like"/>
    <property type="match status" value="1"/>
</dbReference>
<name>A0A1H3Z0L0_9EURY</name>
<sequence length="263" mass="28379">MNIFADLHVHTRVSDGRLTLADLPAAARSAGVEVVAVTDHDRLHPGLDAPVTTRDGVTVVRGVELQVATATGRVDLLGYGVEATPSLRAELDRIQTDRIERARRMTERVEDRLGVSLDVDFEPGVGRPHVARAVDESEADCDYAGTFERFIGDDGPCYVARDVPSVERGLSLLSAASAVVSLAHPFRYDDTEAALDLAPELDAIERYYPYERPVDESRLDAVIERHDLLATGGSDAHDERLGVAGLSADAYAPIASRLPDAQG</sequence>
<dbReference type="Gene3D" id="3.20.20.140">
    <property type="entry name" value="Metal-dependent hydrolases"/>
    <property type="match status" value="1"/>
</dbReference>
<reference evidence="2 3" key="1">
    <citation type="submission" date="2016-10" db="EMBL/GenBank/DDBJ databases">
        <authorList>
            <person name="de Groot N.N."/>
        </authorList>
    </citation>
    <scope>NUCLEOTIDE SEQUENCE [LARGE SCALE GENOMIC DNA]</scope>
    <source>
        <strain evidence="2 3">CGMCC 1.8712</strain>
    </source>
</reference>
<organism evidence="2 3">
    <name type="scientific">Haloplanus vescus</name>
    <dbReference type="NCBI Taxonomy" id="555874"/>
    <lineage>
        <taxon>Archaea</taxon>
        <taxon>Methanobacteriati</taxon>
        <taxon>Methanobacteriota</taxon>
        <taxon>Stenosarchaea group</taxon>
        <taxon>Halobacteria</taxon>
        <taxon>Halobacteriales</taxon>
        <taxon>Haloferacaceae</taxon>
        <taxon>Haloplanus</taxon>
    </lineage>
</organism>
<dbReference type="GO" id="GO:0035312">
    <property type="term" value="F:5'-3' DNA exonuclease activity"/>
    <property type="evidence" value="ECO:0007669"/>
    <property type="project" value="TreeGrafter"/>
</dbReference>
<dbReference type="InterPro" id="IPR052018">
    <property type="entry name" value="PHP_domain"/>
</dbReference>
<proteinExistence type="predicted"/>
<dbReference type="InterPro" id="IPR004013">
    <property type="entry name" value="PHP_dom"/>
</dbReference>
<dbReference type="InterPro" id="IPR003141">
    <property type="entry name" value="Pol/His_phosphatase_N"/>
</dbReference>
<dbReference type="GO" id="GO:0004534">
    <property type="term" value="F:5'-3' RNA exonuclease activity"/>
    <property type="evidence" value="ECO:0007669"/>
    <property type="project" value="TreeGrafter"/>
</dbReference>
<dbReference type="STRING" id="555874.SAMN04488065_2061"/>
<accession>A0A1H3Z0L0</accession>
<evidence type="ECO:0000259" key="1">
    <source>
        <dbReference type="SMART" id="SM00481"/>
    </source>
</evidence>
<keyword evidence="3" id="KW-1185">Reference proteome</keyword>